<comment type="caution">
    <text evidence="2">The sequence shown here is derived from an EMBL/GenBank/DDBJ whole genome shotgun (WGS) entry which is preliminary data.</text>
</comment>
<dbReference type="EMBL" id="JABFAF010270036">
    <property type="protein sequence ID" value="MBA0877954.1"/>
    <property type="molecule type" value="Genomic_DNA"/>
</dbReference>
<feature type="compositionally biased region" description="Polar residues" evidence="1">
    <location>
        <begin position="41"/>
        <end position="64"/>
    </location>
</feature>
<dbReference type="Proteomes" id="UP000593576">
    <property type="component" value="Unassembled WGS sequence"/>
</dbReference>
<protein>
    <submittedName>
        <fullName evidence="2">Uncharacterized protein</fullName>
    </submittedName>
</protein>
<evidence type="ECO:0000313" key="3">
    <source>
        <dbReference type="Proteomes" id="UP000593576"/>
    </source>
</evidence>
<feature type="region of interest" description="Disordered" evidence="1">
    <location>
        <begin position="35"/>
        <end position="64"/>
    </location>
</feature>
<proteinExistence type="predicted"/>
<organism evidence="2 3">
    <name type="scientific">Gossypium schwendimanii</name>
    <name type="common">Cotton</name>
    <dbReference type="NCBI Taxonomy" id="34291"/>
    <lineage>
        <taxon>Eukaryota</taxon>
        <taxon>Viridiplantae</taxon>
        <taxon>Streptophyta</taxon>
        <taxon>Embryophyta</taxon>
        <taxon>Tracheophyta</taxon>
        <taxon>Spermatophyta</taxon>
        <taxon>Magnoliopsida</taxon>
        <taxon>eudicotyledons</taxon>
        <taxon>Gunneridae</taxon>
        <taxon>Pentapetalae</taxon>
        <taxon>rosids</taxon>
        <taxon>malvids</taxon>
        <taxon>Malvales</taxon>
        <taxon>Malvaceae</taxon>
        <taxon>Malvoideae</taxon>
        <taxon>Gossypium</taxon>
    </lineage>
</organism>
<keyword evidence="3" id="KW-1185">Reference proteome</keyword>
<evidence type="ECO:0000313" key="2">
    <source>
        <dbReference type="EMBL" id="MBA0877954.1"/>
    </source>
</evidence>
<dbReference type="OrthoDB" id="10449607at2759"/>
<evidence type="ECO:0000256" key="1">
    <source>
        <dbReference type="SAM" id="MobiDB-lite"/>
    </source>
</evidence>
<name>A0A7J9N477_GOSSC</name>
<gene>
    <name evidence="2" type="ORF">Goshw_004987</name>
</gene>
<sequence length="64" mass="7117">MYPKGKAQASKSNTTIRRRWPLNEAQTFTRPIISGYAITRPNESTDTVTRPSSSTDDTHATAFS</sequence>
<accession>A0A7J9N477</accession>
<dbReference type="AlphaFoldDB" id="A0A7J9N477"/>
<feature type="non-terminal residue" evidence="2">
    <location>
        <position position="64"/>
    </location>
</feature>
<reference evidence="2 3" key="1">
    <citation type="journal article" date="2019" name="Genome Biol. Evol.">
        <title>Insights into the evolution of the New World diploid cottons (Gossypium, subgenus Houzingenia) based on genome sequencing.</title>
        <authorList>
            <person name="Grover C.E."/>
            <person name="Arick M.A. 2nd"/>
            <person name="Thrash A."/>
            <person name="Conover J.L."/>
            <person name="Sanders W.S."/>
            <person name="Peterson D.G."/>
            <person name="Frelichowski J.E."/>
            <person name="Scheffler J.A."/>
            <person name="Scheffler B.E."/>
            <person name="Wendel J.F."/>
        </authorList>
    </citation>
    <scope>NUCLEOTIDE SEQUENCE [LARGE SCALE GENOMIC DNA]</scope>
    <source>
        <strain evidence="2">1</strain>
        <tissue evidence="2">Leaf</tissue>
    </source>
</reference>